<feature type="non-terminal residue" evidence="2">
    <location>
        <position position="1"/>
    </location>
</feature>
<keyword evidence="1" id="KW-0472">Membrane</keyword>
<keyword evidence="1" id="KW-1133">Transmembrane helix</keyword>
<evidence type="ECO:0000313" key="2">
    <source>
        <dbReference type="EMBL" id="GAH70479.1"/>
    </source>
</evidence>
<feature type="transmembrane region" description="Helical" evidence="1">
    <location>
        <begin position="60"/>
        <end position="86"/>
    </location>
</feature>
<evidence type="ECO:0000256" key="1">
    <source>
        <dbReference type="SAM" id="Phobius"/>
    </source>
</evidence>
<organism evidence="2">
    <name type="scientific">marine sediment metagenome</name>
    <dbReference type="NCBI Taxonomy" id="412755"/>
    <lineage>
        <taxon>unclassified sequences</taxon>
        <taxon>metagenomes</taxon>
        <taxon>ecological metagenomes</taxon>
    </lineage>
</organism>
<gene>
    <name evidence="2" type="ORF">S03H2_49193</name>
</gene>
<dbReference type="AlphaFoldDB" id="X1IWM8"/>
<reference evidence="2" key="1">
    <citation type="journal article" date="2014" name="Front. Microbiol.">
        <title>High frequency of phylogenetically diverse reductive dehalogenase-homologous genes in deep subseafloor sedimentary metagenomes.</title>
        <authorList>
            <person name="Kawai M."/>
            <person name="Futagami T."/>
            <person name="Toyoda A."/>
            <person name="Takaki Y."/>
            <person name="Nishi S."/>
            <person name="Hori S."/>
            <person name="Arai W."/>
            <person name="Tsubouchi T."/>
            <person name="Morono Y."/>
            <person name="Uchiyama I."/>
            <person name="Ito T."/>
            <person name="Fujiyama A."/>
            <person name="Inagaki F."/>
            <person name="Takami H."/>
        </authorList>
    </citation>
    <scope>NUCLEOTIDE SEQUENCE</scope>
    <source>
        <strain evidence="2">Expedition CK06-06</strain>
    </source>
</reference>
<proteinExistence type="predicted"/>
<name>X1IWM8_9ZZZZ</name>
<dbReference type="EMBL" id="BARU01031070">
    <property type="protein sequence ID" value="GAH70479.1"/>
    <property type="molecule type" value="Genomic_DNA"/>
</dbReference>
<protein>
    <submittedName>
        <fullName evidence="2">Uncharacterized protein</fullName>
    </submittedName>
</protein>
<comment type="caution">
    <text evidence="2">The sequence shown here is derived from an EMBL/GenBank/DDBJ whole genome shotgun (WGS) entry which is preliminary data.</text>
</comment>
<accession>X1IWM8</accession>
<sequence length="143" mass="15668">DRIVTAVNLKIGELFSPLQNEITTLVNTALQPFLDDLVIIVNDLTAFIGEGAEGALIGGVIGGIASLFLPGGIILVAVGAIVGSALEQWFNTSEMKSWRNDMNQFFWDLSTGKVWEDLMKGWEGFWSDIGKGWSGFWRDLGLF</sequence>
<keyword evidence="1" id="KW-0812">Transmembrane</keyword>